<feature type="transmembrane region" description="Helical" evidence="6">
    <location>
        <begin position="347"/>
        <end position="371"/>
    </location>
</feature>
<keyword evidence="5 6" id="KW-0472">Membrane</keyword>
<accession>A0A4Y7L6B2</accession>
<dbReference type="PANTHER" id="PTHR14255:SF28">
    <property type="entry name" value="TRANSMEMBRANE PROTEIN TAUE-RELATED"/>
    <property type="match status" value="1"/>
</dbReference>
<feature type="transmembrane region" description="Helical" evidence="6">
    <location>
        <begin position="566"/>
        <end position="596"/>
    </location>
</feature>
<evidence type="ECO:0000256" key="5">
    <source>
        <dbReference type="ARBA" id="ARBA00023136"/>
    </source>
</evidence>
<name>A0A4Y7L6B2_PAPSO</name>
<dbReference type="Proteomes" id="UP000316621">
    <property type="component" value="Chromosome 10"/>
</dbReference>
<sequence length="698" mass="76980">MSLPQIKKLSLNGISVSNLELQRLFSSCPPMEMVVIQNCDVQMNNQRNIIIDSHSLQFFLAINSLTCTTKISAPIVKDFRCTGFMTEDFSLENFSSLVGAHLNMRLRKPEAYETAETYSELSTEEKEVFAKRMMKYLGAVHKVHHLTLSYGFLEVLLHAPGSLDCEPTQLCDLETLKLEMSFTRGCLRSIAYLLKISPILMSLILTSKESNLAEVGDDWEAGLSLTCMFSHLKSVEIRERETHKEIQEEFKTTSNSFFKYPNALLLTFEDGTVFVFGWRIIVGSIIGFLGGAVGSIGGGGGGGIFVPMLIHIIGFDPKSSAPISKCGALATVYYNLKRRHPTLDMPIMDYNLALLIQPMLMLGISIGVSLRLVFPDWIVTILLFILVIGPLTLAILNGRATWKKETILKKDGVKCLEYGTAGEESSNKSVSSSASCGTSMKTNSVVPFFANERIGSEGMNQNSFPSCPSNGSEKEANPSKQVEVPIFKNSYWREIVYLVFIWVSFLLLQIAKSQTTTCSVLYWVLSSMQIPISVGGSLYQAVNLYKGVKVIPSMGVRGTAFKKHQLILYCLIGLLAGMVGELLRLGAGFILVPFFLELGIVPQVSSATSTFVVTFSASMSAIEFYYLRPFPIPYALYFLAVAGIGGFVGQIIGRKMVTLFRRPSIIIFVVVFTISVTVILLGGIGIANMTEKIVLKPR</sequence>
<evidence type="ECO:0000256" key="2">
    <source>
        <dbReference type="ARBA" id="ARBA00009142"/>
    </source>
</evidence>
<dbReference type="GO" id="GO:0031464">
    <property type="term" value="C:Cul4A-RING E3 ubiquitin ligase complex"/>
    <property type="evidence" value="ECO:0007669"/>
    <property type="project" value="TreeGrafter"/>
</dbReference>
<keyword evidence="8" id="KW-1185">Reference proteome</keyword>
<evidence type="ECO:0000256" key="3">
    <source>
        <dbReference type="ARBA" id="ARBA00022692"/>
    </source>
</evidence>
<dbReference type="PANTHER" id="PTHR14255">
    <property type="entry name" value="CEREBLON"/>
    <property type="match status" value="1"/>
</dbReference>
<evidence type="ECO:0000256" key="6">
    <source>
        <dbReference type="SAM" id="Phobius"/>
    </source>
</evidence>
<evidence type="ECO:0000313" key="7">
    <source>
        <dbReference type="EMBL" id="RZC81084.1"/>
    </source>
</evidence>
<dbReference type="EMBL" id="CM010724">
    <property type="protein sequence ID" value="RZC81084.1"/>
    <property type="molecule type" value="Genomic_DNA"/>
</dbReference>
<comment type="subcellular location">
    <subcellularLocation>
        <location evidence="1">Membrane</location>
        <topology evidence="1">Multi-pass membrane protein</topology>
    </subcellularLocation>
</comment>
<dbReference type="Pfam" id="PF01925">
    <property type="entry name" value="TauE"/>
    <property type="match status" value="2"/>
</dbReference>
<reference evidence="7 8" key="1">
    <citation type="journal article" date="2018" name="Science">
        <title>The opium poppy genome and morphinan production.</title>
        <authorList>
            <person name="Guo L."/>
            <person name="Winzer T."/>
            <person name="Yang X."/>
            <person name="Li Y."/>
            <person name="Ning Z."/>
            <person name="He Z."/>
            <person name="Teodor R."/>
            <person name="Lu Y."/>
            <person name="Bowser T.A."/>
            <person name="Graham I.A."/>
            <person name="Ye K."/>
        </authorList>
    </citation>
    <scope>NUCLEOTIDE SEQUENCE [LARGE SCALE GENOMIC DNA]</scope>
    <source>
        <strain evidence="8">cv. HN1</strain>
        <tissue evidence="7">Leaves</tissue>
    </source>
</reference>
<evidence type="ECO:0000256" key="4">
    <source>
        <dbReference type="ARBA" id="ARBA00022989"/>
    </source>
</evidence>
<evidence type="ECO:0008006" key="9">
    <source>
        <dbReference type="Google" id="ProtNLM"/>
    </source>
</evidence>
<dbReference type="InterPro" id="IPR002781">
    <property type="entry name" value="TM_pro_TauE-like"/>
</dbReference>
<comment type="similarity">
    <text evidence="2">Belongs to the 4-toluene sulfonate uptake permease (TSUP) (TC 2.A.102) family.</text>
</comment>
<keyword evidence="3 6" id="KW-0812">Transmembrane</keyword>
<feature type="transmembrane region" description="Helical" evidence="6">
    <location>
        <begin position="495"/>
        <end position="511"/>
    </location>
</feature>
<dbReference type="AlphaFoldDB" id="A0A4Y7L6B2"/>
<organism evidence="7 8">
    <name type="scientific">Papaver somniferum</name>
    <name type="common">Opium poppy</name>
    <dbReference type="NCBI Taxonomy" id="3469"/>
    <lineage>
        <taxon>Eukaryota</taxon>
        <taxon>Viridiplantae</taxon>
        <taxon>Streptophyta</taxon>
        <taxon>Embryophyta</taxon>
        <taxon>Tracheophyta</taxon>
        <taxon>Spermatophyta</taxon>
        <taxon>Magnoliopsida</taxon>
        <taxon>Ranunculales</taxon>
        <taxon>Papaveraceae</taxon>
        <taxon>Papaveroideae</taxon>
        <taxon>Papaver</taxon>
    </lineage>
</organism>
<feature type="transmembrane region" description="Helical" evidence="6">
    <location>
        <begin position="523"/>
        <end position="545"/>
    </location>
</feature>
<dbReference type="GO" id="GO:0016567">
    <property type="term" value="P:protein ubiquitination"/>
    <property type="evidence" value="ECO:0007669"/>
    <property type="project" value="TreeGrafter"/>
</dbReference>
<evidence type="ECO:0000256" key="1">
    <source>
        <dbReference type="ARBA" id="ARBA00004141"/>
    </source>
</evidence>
<dbReference type="Gramene" id="RZC81084">
    <property type="protein sequence ID" value="RZC81084"/>
    <property type="gene ID" value="C5167_043658"/>
</dbReference>
<gene>
    <name evidence="7" type="ORF">C5167_043658</name>
</gene>
<feature type="transmembrane region" description="Helical" evidence="6">
    <location>
        <begin position="377"/>
        <end position="396"/>
    </location>
</feature>
<protein>
    <recommendedName>
        <fullName evidence="9">Sulfite exporter TauE/SafE family protein</fullName>
    </recommendedName>
</protein>
<dbReference type="GO" id="GO:0016020">
    <property type="term" value="C:membrane"/>
    <property type="evidence" value="ECO:0007669"/>
    <property type="project" value="UniProtKB-SubCell"/>
</dbReference>
<feature type="transmembrane region" description="Helical" evidence="6">
    <location>
        <begin position="634"/>
        <end position="653"/>
    </location>
</feature>
<keyword evidence="4 6" id="KW-1133">Transmembrane helix</keyword>
<evidence type="ECO:0000313" key="8">
    <source>
        <dbReference type="Proteomes" id="UP000316621"/>
    </source>
</evidence>
<feature type="transmembrane region" description="Helical" evidence="6">
    <location>
        <begin position="665"/>
        <end position="689"/>
    </location>
</feature>
<proteinExistence type="inferred from homology"/>